<evidence type="ECO:0000313" key="1">
    <source>
        <dbReference type="EMBL" id="MFL9885890.1"/>
    </source>
</evidence>
<proteinExistence type="predicted"/>
<comment type="caution">
    <text evidence="1">The sequence shown here is derived from an EMBL/GenBank/DDBJ whole genome shotgun (WGS) entry which is preliminary data.</text>
</comment>
<dbReference type="RefSeq" id="WP_408271056.1">
    <property type="nucleotide sequence ID" value="NZ_JAQQFH010000021.1"/>
</dbReference>
<dbReference type="Proteomes" id="UP001629249">
    <property type="component" value="Unassembled WGS sequence"/>
</dbReference>
<accession>A0ABW8ZT98</accession>
<sequence>MQQAKNKMTLIDEFLPRYDFRERHTALISAPADIILDCAARQRAQDDPLIRLAIRLRELPSRLMQRSQRPPLDLDDFTFLGRDGDRGLAFGLIGAFWQADYGLLDIDSPEAFKATVRTDVCQLVMDFNVDATASGASMLSTETRVFCPSPAVRRRFAPYWFVIRPVSGLIRQRTLARIRREAESLVAGK</sequence>
<evidence type="ECO:0008006" key="3">
    <source>
        <dbReference type="Google" id="ProtNLM"/>
    </source>
</evidence>
<name>A0ABW8ZT98_9BURK</name>
<organism evidence="1 2">
    <name type="scientific">Paraburkholderia agricolaris</name>
    <dbReference type="NCBI Taxonomy" id="2152888"/>
    <lineage>
        <taxon>Bacteria</taxon>
        <taxon>Pseudomonadati</taxon>
        <taxon>Pseudomonadota</taxon>
        <taxon>Betaproteobacteria</taxon>
        <taxon>Burkholderiales</taxon>
        <taxon>Burkholderiaceae</taxon>
        <taxon>Paraburkholderia</taxon>
    </lineage>
</organism>
<protein>
    <recommendedName>
        <fullName evidence="3">DUF2867 domain-containing protein</fullName>
    </recommendedName>
</protein>
<keyword evidence="2" id="KW-1185">Reference proteome</keyword>
<dbReference type="EMBL" id="JAQQFN010000018">
    <property type="protein sequence ID" value="MFL9885890.1"/>
    <property type="molecule type" value="Genomic_DNA"/>
</dbReference>
<gene>
    <name evidence="1" type="ORF">PQR66_22830</name>
</gene>
<evidence type="ECO:0000313" key="2">
    <source>
        <dbReference type="Proteomes" id="UP001629249"/>
    </source>
</evidence>
<reference evidence="1 2" key="1">
    <citation type="journal article" date="2024" name="Chem. Sci.">
        <title>Discovery of megapolipeptins by genome mining of a Burkholderiales bacteria collection.</title>
        <authorList>
            <person name="Paulo B.S."/>
            <person name="Recchia M.J.J."/>
            <person name="Lee S."/>
            <person name="Fergusson C.H."/>
            <person name="Romanowski S.B."/>
            <person name="Hernandez A."/>
            <person name="Krull N."/>
            <person name="Liu D.Y."/>
            <person name="Cavanagh H."/>
            <person name="Bos A."/>
            <person name="Gray C.A."/>
            <person name="Murphy B.T."/>
            <person name="Linington R.G."/>
            <person name="Eustaquio A.S."/>
        </authorList>
    </citation>
    <scope>NUCLEOTIDE SEQUENCE [LARGE SCALE GENOMIC DNA]</scope>
    <source>
        <strain evidence="1 2">RL16-012-BIC-B</strain>
    </source>
</reference>